<organism evidence="2 3">
    <name type="scientific">Streptomyces fructofermentans</name>
    <dbReference type="NCBI Taxonomy" id="152141"/>
    <lineage>
        <taxon>Bacteria</taxon>
        <taxon>Bacillati</taxon>
        <taxon>Actinomycetota</taxon>
        <taxon>Actinomycetes</taxon>
        <taxon>Kitasatosporales</taxon>
        <taxon>Streptomycetaceae</taxon>
        <taxon>Streptomyces</taxon>
    </lineage>
</organism>
<feature type="region of interest" description="Disordered" evidence="1">
    <location>
        <begin position="9"/>
        <end position="75"/>
    </location>
</feature>
<evidence type="ECO:0000256" key="1">
    <source>
        <dbReference type="SAM" id="MobiDB-lite"/>
    </source>
</evidence>
<gene>
    <name evidence="2" type="ORF">GCM10010515_30190</name>
</gene>
<protein>
    <submittedName>
        <fullName evidence="2">Uncharacterized protein</fullName>
    </submittedName>
</protein>
<comment type="caution">
    <text evidence="2">The sequence shown here is derived from an EMBL/GenBank/DDBJ whole genome shotgun (WGS) entry which is preliminary data.</text>
</comment>
<proteinExistence type="predicted"/>
<accession>A0A918NCM1</accession>
<reference evidence="2" key="1">
    <citation type="journal article" date="2014" name="Int. J. Syst. Evol. Microbiol.">
        <title>Complete genome sequence of Corynebacterium casei LMG S-19264T (=DSM 44701T), isolated from a smear-ripened cheese.</title>
        <authorList>
            <consortium name="US DOE Joint Genome Institute (JGI-PGF)"/>
            <person name="Walter F."/>
            <person name="Albersmeier A."/>
            <person name="Kalinowski J."/>
            <person name="Ruckert C."/>
        </authorList>
    </citation>
    <scope>NUCLEOTIDE SEQUENCE</scope>
    <source>
        <strain evidence="2">JCM 4956</strain>
    </source>
</reference>
<evidence type="ECO:0000313" key="2">
    <source>
        <dbReference type="EMBL" id="GGX60352.1"/>
    </source>
</evidence>
<evidence type="ECO:0000313" key="3">
    <source>
        <dbReference type="Proteomes" id="UP000645555"/>
    </source>
</evidence>
<dbReference type="AlphaFoldDB" id="A0A918NCM1"/>
<dbReference type="Proteomes" id="UP000645555">
    <property type="component" value="Unassembled WGS sequence"/>
</dbReference>
<name>A0A918NCM1_9ACTN</name>
<reference evidence="2" key="2">
    <citation type="submission" date="2020-09" db="EMBL/GenBank/DDBJ databases">
        <authorList>
            <person name="Sun Q."/>
            <person name="Ohkuma M."/>
        </authorList>
    </citation>
    <scope>NUCLEOTIDE SEQUENCE</scope>
    <source>
        <strain evidence="2">JCM 4956</strain>
    </source>
</reference>
<dbReference type="EMBL" id="BMWD01000009">
    <property type="protein sequence ID" value="GGX60352.1"/>
    <property type="molecule type" value="Genomic_DNA"/>
</dbReference>
<feature type="compositionally biased region" description="Basic and acidic residues" evidence="1">
    <location>
        <begin position="33"/>
        <end position="58"/>
    </location>
</feature>
<sequence length="99" mass="10790">MSHTLLAVCDTAAARRPRPTGSGTGPAPPVRRYPGDRFRTRPRDARGTPAGRLRDSGERPGTYRGPLRTAPPAGRSRRAFHAHAHTLYVPVPPTWCPCL</sequence>
<keyword evidence="3" id="KW-1185">Reference proteome</keyword>